<feature type="region of interest" description="Disordered" evidence="1">
    <location>
        <begin position="44"/>
        <end position="78"/>
    </location>
</feature>
<reference evidence="2" key="1">
    <citation type="journal article" date="2021" name="Microbiology">
        <title>Metagenomic Analysis of the Microbial Community in the Underground Coal Fire Area (Kemerovo Region, Russia) Revealed Predominance of Thermophilic Members of the Phyla Deinococcus-thermus, Aquificae, and Firmicutes.</title>
        <authorList>
            <person name="Kadnikov V."/>
            <person name="Mardanov A.V."/>
            <person name="Beletsky A.V."/>
            <person name="Karnachuk O.V."/>
            <person name="Ravin N.V."/>
        </authorList>
    </citation>
    <scope>NUCLEOTIDE SEQUENCE</scope>
    <source>
        <strain evidence="2">RBS10-49</strain>
    </source>
</reference>
<evidence type="ECO:0000313" key="3">
    <source>
        <dbReference type="Proteomes" id="UP000748108"/>
    </source>
</evidence>
<evidence type="ECO:0000313" key="2">
    <source>
        <dbReference type="EMBL" id="MBT9281108.1"/>
    </source>
</evidence>
<dbReference type="AlphaFoldDB" id="A0A947GGL6"/>
<organism evidence="2 3">
    <name type="scientific">Hydrogenibacillus schlegelii</name>
    <name type="common">Bacillus schlegelii</name>
    <dbReference type="NCBI Taxonomy" id="1484"/>
    <lineage>
        <taxon>Bacteria</taxon>
        <taxon>Bacillati</taxon>
        <taxon>Bacillota</taxon>
        <taxon>Bacilli</taxon>
        <taxon>Bacillales</taxon>
        <taxon>Bacillales Family X. Incertae Sedis</taxon>
        <taxon>Hydrogenibacillus</taxon>
    </lineage>
</organism>
<accession>A0A947GGL6</accession>
<name>A0A947GGL6_HYDSH</name>
<protein>
    <submittedName>
        <fullName evidence="2">Uncharacterized protein</fullName>
    </submittedName>
</protein>
<evidence type="ECO:0000256" key="1">
    <source>
        <dbReference type="SAM" id="MobiDB-lite"/>
    </source>
</evidence>
<dbReference type="EMBL" id="JAHHQF010000007">
    <property type="protein sequence ID" value="MBT9281108.1"/>
    <property type="molecule type" value="Genomic_DNA"/>
</dbReference>
<gene>
    <name evidence="2" type="ORF">KM312_00285</name>
</gene>
<dbReference type="Proteomes" id="UP000748108">
    <property type="component" value="Unassembled WGS sequence"/>
</dbReference>
<feature type="compositionally biased region" description="Low complexity" evidence="1">
    <location>
        <begin position="68"/>
        <end position="78"/>
    </location>
</feature>
<proteinExistence type="predicted"/>
<comment type="caution">
    <text evidence="2">The sequence shown here is derived from an EMBL/GenBank/DDBJ whole genome shotgun (WGS) entry which is preliminary data.</text>
</comment>
<sequence>MTRRVHSRSKTWRRVFHGTVVGRKVFLRLRPRRVYGASCKKAFTKPFRASRSGPGGRSKGRGDPHPPGGDQPSPGGQA</sequence>